<dbReference type="Proteomes" id="UP000182427">
    <property type="component" value="Chromosome I"/>
</dbReference>
<reference evidence="7 8" key="1">
    <citation type="submission" date="2016-10" db="EMBL/GenBank/DDBJ databases">
        <authorList>
            <person name="de Groot N.N."/>
        </authorList>
    </citation>
    <scope>NUCLEOTIDE SEQUENCE [LARGE SCALE GENOMIC DNA]</scope>
    <source>
        <strain evidence="7 8">GAS232</strain>
    </source>
</reference>
<gene>
    <name evidence="7" type="ORF">SAMN05444167_3110</name>
</gene>
<feature type="transmembrane region" description="Helical" evidence="5">
    <location>
        <begin position="39"/>
        <end position="61"/>
    </location>
</feature>
<organism evidence="7 8">
    <name type="scientific">Terriglobus roseus</name>
    <dbReference type="NCBI Taxonomy" id="392734"/>
    <lineage>
        <taxon>Bacteria</taxon>
        <taxon>Pseudomonadati</taxon>
        <taxon>Acidobacteriota</taxon>
        <taxon>Terriglobia</taxon>
        <taxon>Terriglobales</taxon>
        <taxon>Acidobacteriaceae</taxon>
        <taxon>Terriglobus</taxon>
    </lineage>
</organism>
<dbReference type="GO" id="GO:0016020">
    <property type="term" value="C:membrane"/>
    <property type="evidence" value="ECO:0007669"/>
    <property type="project" value="UniProtKB-SubCell"/>
</dbReference>
<dbReference type="Pfam" id="PF13515">
    <property type="entry name" value="FUSC_2"/>
    <property type="match status" value="1"/>
</dbReference>
<evidence type="ECO:0000256" key="1">
    <source>
        <dbReference type="ARBA" id="ARBA00004141"/>
    </source>
</evidence>
<dbReference type="InterPro" id="IPR049453">
    <property type="entry name" value="Memb_transporter_dom"/>
</dbReference>
<evidence type="ECO:0000256" key="4">
    <source>
        <dbReference type="ARBA" id="ARBA00023136"/>
    </source>
</evidence>
<dbReference type="OrthoDB" id="128040at2"/>
<evidence type="ECO:0000256" key="5">
    <source>
        <dbReference type="SAM" id="Phobius"/>
    </source>
</evidence>
<feature type="transmembrane region" description="Helical" evidence="5">
    <location>
        <begin position="276"/>
        <end position="294"/>
    </location>
</feature>
<keyword evidence="4 5" id="KW-0472">Membrane</keyword>
<evidence type="ECO:0000313" key="8">
    <source>
        <dbReference type="Proteomes" id="UP000182427"/>
    </source>
</evidence>
<feature type="transmembrane region" description="Helical" evidence="5">
    <location>
        <begin position="68"/>
        <end position="84"/>
    </location>
</feature>
<comment type="subcellular location">
    <subcellularLocation>
        <location evidence="1">Membrane</location>
        <topology evidence="1">Multi-pass membrane protein</topology>
    </subcellularLocation>
</comment>
<evidence type="ECO:0000259" key="6">
    <source>
        <dbReference type="Pfam" id="PF13515"/>
    </source>
</evidence>
<dbReference type="EMBL" id="LT629690">
    <property type="protein sequence ID" value="SDF72218.1"/>
    <property type="molecule type" value="Genomic_DNA"/>
</dbReference>
<protein>
    <submittedName>
        <fullName evidence="7">Fusaric acid resistance protein-like</fullName>
    </submittedName>
</protein>
<evidence type="ECO:0000313" key="7">
    <source>
        <dbReference type="EMBL" id="SDF72218.1"/>
    </source>
</evidence>
<feature type="transmembrane region" description="Helical" evidence="5">
    <location>
        <begin position="195"/>
        <end position="215"/>
    </location>
</feature>
<feature type="transmembrane region" description="Helical" evidence="5">
    <location>
        <begin position="300"/>
        <end position="321"/>
    </location>
</feature>
<dbReference type="AlphaFoldDB" id="A0A1G7NDS9"/>
<accession>A0A1G7NDS9</accession>
<keyword evidence="3 5" id="KW-1133">Transmembrane helix</keyword>
<evidence type="ECO:0000256" key="3">
    <source>
        <dbReference type="ARBA" id="ARBA00022989"/>
    </source>
</evidence>
<feature type="domain" description="Integral membrane bound transporter" evidence="6">
    <location>
        <begin position="193"/>
        <end position="316"/>
    </location>
</feature>
<proteinExistence type="predicted"/>
<feature type="transmembrane region" description="Helical" evidence="5">
    <location>
        <begin position="122"/>
        <end position="143"/>
    </location>
</feature>
<feature type="transmembrane region" description="Helical" evidence="5">
    <location>
        <begin position="227"/>
        <end position="246"/>
    </location>
</feature>
<name>A0A1G7NDS9_9BACT</name>
<keyword evidence="8" id="KW-1185">Reference proteome</keyword>
<keyword evidence="2 5" id="KW-0812">Transmembrane</keyword>
<evidence type="ECO:0000256" key="2">
    <source>
        <dbReference type="ARBA" id="ARBA00022692"/>
    </source>
</evidence>
<sequence length="344" mass="37189">MPGLALPLIVGIHYGYPGTAALMVGGAQCVGFGSYQQPLFTRSGAMLAASFGIALSALVGALCRDNTVALLLTTILWAVLYAFSNSISTATAWVGQQCCIFLVISAAAPNTPGTTHDLLYSALLRGAGVLAGGLLQFSILWIFRLWLPEAHTKFSRIDFDPTRFQRAFLKEQLSPGSGTFQFALRMAVTAAVAVWIYKAQTWTSAYWIAMTALLLPKPEFVQTMARGLLRAAGTLIGAALCTLIVVEFHPSGMWLAFYVLVFQAATYLLNTVNYGAFAVTLTGYICFVLAVARQPPREVLLHRVMATLIGTGVALSVHIAFRYGRRLLHIKPPKIHSLEGDTQV</sequence>